<dbReference type="Proteomes" id="UP001224392">
    <property type="component" value="Unassembled WGS sequence"/>
</dbReference>
<keyword evidence="3" id="KW-1185">Reference proteome</keyword>
<dbReference type="InterPro" id="IPR021241">
    <property type="entry name" value="CsiV"/>
</dbReference>
<feature type="chain" id="PRO_5047520003" evidence="1">
    <location>
        <begin position="25"/>
        <end position="334"/>
    </location>
</feature>
<name>A0ABQ6M1D5_9GAMM</name>
<comment type="caution">
    <text evidence="2">The sequence shown here is derived from an EMBL/GenBank/DDBJ whole genome shotgun (WGS) entry which is preliminary data.</text>
</comment>
<organism evidence="2 3">
    <name type="scientific">Biformimicrobium ophioploci</name>
    <dbReference type="NCBI Taxonomy" id="3036711"/>
    <lineage>
        <taxon>Bacteria</taxon>
        <taxon>Pseudomonadati</taxon>
        <taxon>Pseudomonadota</taxon>
        <taxon>Gammaproteobacteria</taxon>
        <taxon>Cellvibrionales</taxon>
        <taxon>Microbulbiferaceae</taxon>
        <taxon>Biformimicrobium</taxon>
    </lineage>
</organism>
<dbReference type="EMBL" id="BSYJ01000005">
    <property type="protein sequence ID" value="GMG88170.1"/>
    <property type="molecule type" value="Genomic_DNA"/>
</dbReference>
<keyword evidence="1" id="KW-0732">Signal</keyword>
<protein>
    <submittedName>
        <fullName evidence="2">Peptidoglycan binding protein CsiV</fullName>
    </submittedName>
</protein>
<gene>
    <name evidence="2" type="ORF">MNKW57_24910</name>
</gene>
<reference evidence="2 3" key="1">
    <citation type="submission" date="2023-04" db="EMBL/GenBank/DDBJ databases">
        <title>Marinobulbifer ophiurae gen. nov., sp. Nov., isolate from tissue of brittle star Ophioplocus japonicus.</title>
        <authorList>
            <person name="Kawano K."/>
            <person name="Sawayama S."/>
            <person name="Nakagawa S."/>
        </authorList>
    </citation>
    <scope>NUCLEOTIDE SEQUENCE [LARGE SCALE GENOMIC DNA]</scope>
    <source>
        <strain evidence="2 3">NKW57</strain>
    </source>
</reference>
<evidence type="ECO:0000313" key="2">
    <source>
        <dbReference type="EMBL" id="GMG88170.1"/>
    </source>
</evidence>
<evidence type="ECO:0000256" key="1">
    <source>
        <dbReference type="SAM" id="SignalP"/>
    </source>
</evidence>
<evidence type="ECO:0000313" key="3">
    <source>
        <dbReference type="Proteomes" id="UP001224392"/>
    </source>
</evidence>
<feature type="signal peptide" evidence="1">
    <location>
        <begin position="1"/>
        <end position="24"/>
    </location>
</feature>
<sequence>MARNPTLIKFALAALVAVPFGLSAQDRNGSYAGTEFEIEVIVLKRNPGYRISQETWPQKPQLRYERNWIDFETPDPNPPAIERAEPLSIGANDASLENTEEQLDLLPAVTVDREQGSLEAQEDTPNQAMIPPLLKPVDGTLQNVVAALTRDPNYQVLFHKAWRQVLQEHDEAPQILIKGGDALEGNQYQLGGGITVSVSRYLNLTTNLWYTDELSTQQASATPGNPPIQVPISPRAIQNAEMARAALAEQLESGLVVNTVQEVGSTVMADWPPSIPEPVTEEETTNPLLATRVALLQEKRRMRSKELHYIDHPLLNVLIEVRPIETETEAGADQ</sequence>
<accession>A0ABQ6M1D5</accession>
<proteinExistence type="predicted"/>
<dbReference type="Pfam" id="PF10972">
    <property type="entry name" value="CsiV"/>
    <property type="match status" value="1"/>
</dbReference>